<gene>
    <name evidence="3" type="ORF">RUN1985_v1_170010</name>
</gene>
<dbReference type="PANTHER" id="PTHR34606">
    <property type="entry name" value="BON DOMAIN-CONTAINING PROTEIN"/>
    <property type="match status" value="1"/>
</dbReference>
<dbReference type="InterPro" id="IPR007055">
    <property type="entry name" value="BON_dom"/>
</dbReference>
<sequence>MKSDIQLKCDVEEELQWDPAVDADRFAVAVKNGVVTISGGIDTFAGKHAVEEAIRRVAGVTALVVHVDVHVPADMRRPDEEIAQAIGDALRWNTSVPADTIRVTVEDGAVTLRGEVDQDFQRRAALDTVQRVRGVTSVVNALTLRDAVGPADLSERINKALQRQAALDASRITVKVTNGTVTLSGPLRNINECRIAREAAWDAPGVRAVIDNMWVGT</sequence>
<accession>A0A0S4V0R8</accession>
<dbReference type="Gene3D" id="3.30.1340.30">
    <property type="match status" value="3"/>
</dbReference>
<reference evidence="3" key="1">
    <citation type="submission" date="2015-10" db="EMBL/GenBank/DDBJ databases">
        <authorList>
            <person name="Gilbert D.G."/>
        </authorList>
    </citation>
    <scope>NUCLEOTIDE SEQUENCE</scope>
    <source>
        <strain evidence="3">Phyl III-seqv23</strain>
    </source>
</reference>
<dbReference type="InterPro" id="IPR014004">
    <property type="entry name" value="Transpt-assoc_nodulatn_dom_bac"/>
</dbReference>
<dbReference type="EMBL" id="LN899824">
    <property type="protein sequence ID" value="CUV28090.1"/>
    <property type="molecule type" value="Genomic_DNA"/>
</dbReference>
<name>A0A0S4V0R8_RALSL</name>
<dbReference type="Pfam" id="PF04972">
    <property type="entry name" value="BON"/>
    <property type="match status" value="3"/>
</dbReference>
<feature type="domain" description="BON" evidence="2">
    <location>
        <begin position="78"/>
        <end position="146"/>
    </location>
</feature>
<dbReference type="PROSITE" id="PS50914">
    <property type="entry name" value="BON"/>
    <property type="match status" value="3"/>
</dbReference>
<dbReference type="InterPro" id="IPR051686">
    <property type="entry name" value="Lipoprotein_DolP"/>
</dbReference>
<evidence type="ECO:0000259" key="2">
    <source>
        <dbReference type="PROSITE" id="PS50914"/>
    </source>
</evidence>
<proteinExistence type="predicted"/>
<dbReference type="AlphaFoldDB" id="A0A0S4V0R8"/>
<dbReference type="PANTHER" id="PTHR34606:SF4">
    <property type="entry name" value="OUTER MEMBRANE LIPOPROTEIN DOLP"/>
    <property type="match status" value="1"/>
</dbReference>
<feature type="domain" description="BON" evidence="2">
    <location>
        <begin position="149"/>
        <end position="217"/>
    </location>
</feature>
<feature type="domain" description="BON" evidence="2">
    <location>
        <begin position="3"/>
        <end position="71"/>
    </location>
</feature>
<dbReference type="SMART" id="SM00749">
    <property type="entry name" value="BON"/>
    <property type="match status" value="3"/>
</dbReference>
<evidence type="ECO:0000313" key="3">
    <source>
        <dbReference type="EMBL" id="CUV28090.1"/>
    </source>
</evidence>
<protein>
    <submittedName>
        <fullName evidence="3">Putative transport-associated protein</fullName>
    </submittedName>
</protein>
<keyword evidence="1" id="KW-0732">Signal</keyword>
<dbReference type="SUPFAM" id="SSF52402">
    <property type="entry name" value="Adenine nucleotide alpha hydrolases-like"/>
    <property type="match status" value="1"/>
</dbReference>
<organism evidence="3">
    <name type="scientific">Ralstonia solanacearum</name>
    <name type="common">Pseudomonas solanacearum</name>
    <dbReference type="NCBI Taxonomy" id="305"/>
    <lineage>
        <taxon>Bacteria</taxon>
        <taxon>Pseudomonadati</taxon>
        <taxon>Pseudomonadota</taxon>
        <taxon>Betaproteobacteria</taxon>
        <taxon>Burkholderiales</taxon>
        <taxon>Burkholderiaceae</taxon>
        <taxon>Ralstonia</taxon>
        <taxon>Ralstonia solanacearum species complex</taxon>
    </lineage>
</organism>
<evidence type="ECO:0000256" key="1">
    <source>
        <dbReference type="ARBA" id="ARBA00022729"/>
    </source>
</evidence>